<accession>A0A653A5A2</accession>
<organism evidence="1">
    <name type="scientific">Uncultured Desulfatiglans sp</name>
    <dbReference type="NCBI Taxonomy" id="1748965"/>
    <lineage>
        <taxon>Bacteria</taxon>
        <taxon>Pseudomonadati</taxon>
        <taxon>Thermodesulfobacteriota</taxon>
        <taxon>Desulfobacteria</taxon>
        <taxon>Desulfatiglandales</taxon>
        <taxon>Desulfatiglandaceae</taxon>
        <taxon>Desulfatiglans</taxon>
        <taxon>environmental samples</taxon>
    </lineage>
</organism>
<sequence>MDERFGIPAARFDEFLLLGSRRSWFLLRKSGALAAAARLKIEQAGLKAFQQVGAFVKPTTRFIQLFGHLATRARVVVDREMLARLTAGERIPVDSAAGQGYLILEYAEGGILGLGFLKDGLLRSQLPKKELRVRMFD</sequence>
<name>A0A653A5A2_UNCDX</name>
<protein>
    <recommendedName>
        <fullName evidence="2">rRNA small subunit methyltransferase F RNA-binding PUA-like domain-containing protein</fullName>
    </recommendedName>
</protein>
<dbReference type="AlphaFoldDB" id="A0A653A5A2"/>
<gene>
    <name evidence="1" type="ORF">TRIP_B250239</name>
</gene>
<dbReference type="EMBL" id="UPXX01000018">
    <property type="protein sequence ID" value="VBB43144.1"/>
    <property type="molecule type" value="Genomic_DNA"/>
</dbReference>
<reference evidence="1" key="1">
    <citation type="submission" date="2018-07" db="EMBL/GenBank/DDBJ databases">
        <authorList>
            <consortium name="Genoscope - CEA"/>
            <person name="William W."/>
        </authorList>
    </citation>
    <scope>NUCLEOTIDE SEQUENCE</scope>
    <source>
        <strain evidence="1">IK1</strain>
    </source>
</reference>
<proteinExistence type="predicted"/>
<evidence type="ECO:0000313" key="1">
    <source>
        <dbReference type="EMBL" id="VBB43144.1"/>
    </source>
</evidence>
<evidence type="ECO:0008006" key="2">
    <source>
        <dbReference type="Google" id="ProtNLM"/>
    </source>
</evidence>